<accession>A0A9P4WSE5</accession>
<evidence type="ECO:0000313" key="2">
    <source>
        <dbReference type="Proteomes" id="UP000758155"/>
    </source>
</evidence>
<protein>
    <submittedName>
        <fullName evidence="1">Uncharacterized protein</fullName>
    </submittedName>
</protein>
<name>A0A9P4WSE5_9PLEO</name>
<dbReference type="InterPro" id="IPR016181">
    <property type="entry name" value="Acyl_CoA_acyltransferase"/>
</dbReference>
<reference evidence="1" key="1">
    <citation type="submission" date="2019-04" db="EMBL/GenBank/DDBJ databases">
        <title>Sequencing of skin fungus with MAO and IRED activity.</title>
        <authorList>
            <person name="Marsaioli A.J."/>
            <person name="Bonatto J.M.C."/>
            <person name="Reis Junior O."/>
        </authorList>
    </citation>
    <scope>NUCLEOTIDE SEQUENCE</scope>
    <source>
        <strain evidence="1">28M1</strain>
    </source>
</reference>
<sequence length="235" mass="26457">MATSPSFSEPTLYTVSALESDPSLVSQITDLINDAFTRSKKSDPVKWRQGERRRFPNNDLYFEMLGTEGVAAVIFDNTDEKRKVVAVAGVIPWQGGWKKEGAGVEEGWEIKAVAVDGDARYLRRGLAVRLYTFLEQHLILKSKQLGISTTGRKFSSTDRLTLWILAAECINGPYWRKRGYELVRKDIAESPTWGVLTTFQMIVLRKDIPFKLTETKPTSIAKQVDEPARSEVAVN</sequence>
<dbReference type="SUPFAM" id="SSF55729">
    <property type="entry name" value="Acyl-CoA N-acyltransferases (Nat)"/>
    <property type="match status" value="1"/>
</dbReference>
<dbReference type="OrthoDB" id="3745836at2759"/>
<keyword evidence="2" id="KW-1185">Reference proteome</keyword>
<gene>
    <name evidence="1" type="ORF">E8E12_007911</name>
</gene>
<dbReference type="AlphaFoldDB" id="A0A9P4WSE5"/>
<comment type="caution">
    <text evidence="1">The sequence shown here is derived from an EMBL/GenBank/DDBJ whole genome shotgun (WGS) entry which is preliminary data.</text>
</comment>
<dbReference type="EMBL" id="SWKV01000021">
    <property type="protein sequence ID" value="KAF3041350.1"/>
    <property type="molecule type" value="Genomic_DNA"/>
</dbReference>
<dbReference type="Proteomes" id="UP000758155">
    <property type="component" value="Unassembled WGS sequence"/>
</dbReference>
<proteinExistence type="predicted"/>
<evidence type="ECO:0000313" key="1">
    <source>
        <dbReference type="EMBL" id="KAF3041350.1"/>
    </source>
</evidence>
<organism evidence="1 2">
    <name type="scientific">Didymella heteroderae</name>
    <dbReference type="NCBI Taxonomy" id="1769908"/>
    <lineage>
        <taxon>Eukaryota</taxon>
        <taxon>Fungi</taxon>
        <taxon>Dikarya</taxon>
        <taxon>Ascomycota</taxon>
        <taxon>Pezizomycotina</taxon>
        <taxon>Dothideomycetes</taxon>
        <taxon>Pleosporomycetidae</taxon>
        <taxon>Pleosporales</taxon>
        <taxon>Pleosporineae</taxon>
        <taxon>Didymellaceae</taxon>
        <taxon>Didymella</taxon>
    </lineage>
</organism>